<evidence type="ECO:0000313" key="2">
    <source>
        <dbReference type="Proteomes" id="UP000286134"/>
    </source>
</evidence>
<sequence length="200" mass="23213">MSLIDWNFLLEVFPTIEFQTMKTEMKIRGFGSHRHDASQFVILDFYLPATKGIIAQLSREIHIVNELEARVLLGMDVIHSKGRKKNRHLCSREFPIPPQSLAFVFGSGKKGDILSLADRDIMFEPIRQNDFTTITQLDSREYKAIMFKNPTDSGYRPAESQTRKYCRLRRTNNNNCHIDEYLSPRGNSSEYPLLRKTIVN</sequence>
<proteinExistence type="predicted"/>
<gene>
    <name evidence="1" type="ORF">OnM2_097002</name>
</gene>
<comment type="caution">
    <text evidence="1">The sequence shown here is derived from an EMBL/GenBank/DDBJ whole genome shotgun (WGS) entry which is preliminary data.</text>
</comment>
<protein>
    <submittedName>
        <fullName evidence="1">Uncharacterized protein</fullName>
    </submittedName>
</protein>
<accession>A0A420HAQ2</accession>
<dbReference type="Proteomes" id="UP000286134">
    <property type="component" value="Unassembled WGS sequence"/>
</dbReference>
<organism evidence="1 2">
    <name type="scientific">Erysiphe neolycopersici</name>
    <dbReference type="NCBI Taxonomy" id="212602"/>
    <lineage>
        <taxon>Eukaryota</taxon>
        <taxon>Fungi</taxon>
        <taxon>Dikarya</taxon>
        <taxon>Ascomycota</taxon>
        <taxon>Pezizomycotina</taxon>
        <taxon>Leotiomycetes</taxon>
        <taxon>Erysiphales</taxon>
        <taxon>Erysiphaceae</taxon>
        <taxon>Erysiphe</taxon>
    </lineage>
</organism>
<name>A0A420HAQ2_9PEZI</name>
<reference evidence="1 2" key="1">
    <citation type="journal article" date="2018" name="BMC Genomics">
        <title>Comparative genome analyses reveal sequence features reflecting distinct modes of host-adaptation between dicot and monocot powdery mildew.</title>
        <authorList>
            <person name="Wu Y."/>
            <person name="Ma X."/>
            <person name="Pan Z."/>
            <person name="Kale S.D."/>
            <person name="Song Y."/>
            <person name="King H."/>
            <person name="Zhang Q."/>
            <person name="Presley C."/>
            <person name="Deng X."/>
            <person name="Wei C.I."/>
            <person name="Xiao S."/>
        </authorList>
    </citation>
    <scope>NUCLEOTIDE SEQUENCE [LARGE SCALE GENOMIC DNA]</scope>
    <source>
        <strain evidence="1">UMSG2</strain>
    </source>
</reference>
<dbReference type="AlphaFoldDB" id="A0A420HAQ2"/>
<dbReference type="EMBL" id="MCFK01009709">
    <property type="protein sequence ID" value="RKF54491.1"/>
    <property type="molecule type" value="Genomic_DNA"/>
</dbReference>
<keyword evidence="2" id="KW-1185">Reference proteome</keyword>
<dbReference type="OrthoDB" id="193499at2759"/>
<evidence type="ECO:0000313" key="1">
    <source>
        <dbReference type="EMBL" id="RKF54491.1"/>
    </source>
</evidence>